<feature type="transmembrane region" description="Helical" evidence="6">
    <location>
        <begin position="179"/>
        <end position="201"/>
    </location>
</feature>
<comment type="similarity">
    <text evidence="2 6">Belongs to the 4-toluene sulfonate uptake permease (TSUP) (TC 2.A.102) family.</text>
</comment>
<comment type="subcellular location">
    <subcellularLocation>
        <location evidence="6">Cell membrane</location>
        <topology evidence="6">Multi-pass membrane protein</topology>
    </subcellularLocation>
    <subcellularLocation>
        <location evidence="1">Membrane</location>
        <topology evidence="1">Multi-pass membrane protein</topology>
    </subcellularLocation>
</comment>
<dbReference type="InterPro" id="IPR002781">
    <property type="entry name" value="TM_pro_TauE-like"/>
</dbReference>
<feature type="transmembrane region" description="Helical" evidence="6">
    <location>
        <begin position="81"/>
        <end position="98"/>
    </location>
</feature>
<keyword evidence="5 6" id="KW-0472">Membrane</keyword>
<feature type="transmembrane region" description="Helical" evidence="6">
    <location>
        <begin position="47"/>
        <end position="69"/>
    </location>
</feature>
<sequence>MLLTLLLYLVLGAAAGIVAGLFGIGGGLLIVPVLIFSFGLQGMSAEVLTHAAVATSLATIVVTSISSVRAHNKRGAVRWKMLRPLAIGIVVGAFLGVFTADMMKGEHLQIAIGIFALVVAIQMAFGLKPKAGQEAPSDKGLAGAGSVIGWASAIFGIGGGTLTVPYLTWKQVSMQEAVATSAACGLPIACMGALTNIYTGWGEAGLAEWSLGYIYLPAFIGIVVSSSLCAKIGVKWAHSLSGDLLRKIFAGFLTLVAARFLLANLF</sequence>
<protein>
    <recommendedName>
        <fullName evidence="6">Probable membrane transporter protein</fullName>
    </recommendedName>
</protein>
<dbReference type="STRING" id="1045558.SAMN05216175_11852"/>
<feature type="transmembrane region" description="Helical" evidence="6">
    <location>
        <begin position="147"/>
        <end position="167"/>
    </location>
</feature>
<accession>A0A1I2VVH8</accession>
<organism evidence="7 8">
    <name type="scientific">Neptunomonas qingdaonensis</name>
    <dbReference type="NCBI Taxonomy" id="1045558"/>
    <lineage>
        <taxon>Bacteria</taxon>
        <taxon>Pseudomonadati</taxon>
        <taxon>Pseudomonadota</taxon>
        <taxon>Gammaproteobacteria</taxon>
        <taxon>Oceanospirillales</taxon>
        <taxon>Oceanospirillaceae</taxon>
        <taxon>Neptunomonas</taxon>
    </lineage>
</organism>
<dbReference type="GO" id="GO:0005886">
    <property type="term" value="C:plasma membrane"/>
    <property type="evidence" value="ECO:0007669"/>
    <property type="project" value="UniProtKB-SubCell"/>
</dbReference>
<evidence type="ECO:0000313" key="7">
    <source>
        <dbReference type="EMBL" id="SFG91251.1"/>
    </source>
</evidence>
<proteinExistence type="inferred from homology"/>
<feature type="transmembrane region" description="Helical" evidence="6">
    <location>
        <begin position="213"/>
        <end position="232"/>
    </location>
</feature>
<dbReference type="RefSeq" id="WP_090730457.1">
    <property type="nucleotide sequence ID" value="NZ_FOOU01000018.1"/>
</dbReference>
<name>A0A1I2VVH8_9GAMM</name>
<evidence type="ECO:0000256" key="3">
    <source>
        <dbReference type="ARBA" id="ARBA00022692"/>
    </source>
</evidence>
<evidence type="ECO:0000256" key="2">
    <source>
        <dbReference type="ARBA" id="ARBA00009142"/>
    </source>
</evidence>
<evidence type="ECO:0000256" key="1">
    <source>
        <dbReference type="ARBA" id="ARBA00004141"/>
    </source>
</evidence>
<dbReference type="Pfam" id="PF01925">
    <property type="entry name" value="TauE"/>
    <property type="match status" value="1"/>
</dbReference>
<evidence type="ECO:0000256" key="6">
    <source>
        <dbReference type="RuleBase" id="RU363041"/>
    </source>
</evidence>
<dbReference type="AlphaFoldDB" id="A0A1I2VVH8"/>
<reference evidence="8" key="1">
    <citation type="submission" date="2016-10" db="EMBL/GenBank/DDBJ databases">
        <authorList>
            <person name="Varghese N."/>
            <person name="Submissions S."/>
        </authorList>
    </citation>
    <scope>NUCLEOTIDE SEQUENCE [LARGE SCALE GENOMIC DNA]</scope>
    <source>
        <strain evidence="8">CGMCC 1.10971</strain>
    </source>
</reference>
<keyword evidence="8" id="KW-1185">Reference proteome</keyword>
<feature type="transmembrane region" description="Helical" evidence="6">
    <location>
        <begin position="110"/>
        <end position="127"/>
    </location>
</feature>
<dbReference type="PANTHER" id="PTHR43483">
    <property type="entry name" value="MEMBRANE TRANSPORTER PROTEIN HI_0806-RELATED"/>
    <property type="match status" value="1"/>
</dbReference>
<keyword evidence="4 6" id="KW-1133">Transmembrane helix</keyword>
<feature type="transmembrane region" description="Helical" evidence="6">
    <location>
        <begin position="244"/>
        <end position="262"/>
    </location>
</feature>
<dbReference type="Proteomes" id="UP000198623">
    <property type="component" value="Unassembled WGS sequence"/>
</dbReference>
<keyword evidence="3 6" id="KW-0812">Transmembrane</keyword>
<evidence type="ECO:0000313" key="8">
    <source>
        <dbReference type="Proteomes" id="UP000198623"/>
    </source>
</evidence>
<dbReference type="PANTHER" id="PTHR43483:SF3">
    <property type="entry name" value="MEMBRANE TRANSPORTER PROTEIN HI_0806-RELATED"/>
    <property type="match status" value="1"/>
</dbReference>
<gene>
    <name evidence="7" type="ORF">SAMN05216175_11852</name>
</gene>
<keyword evidence="6" id="KW-1003">Cell membrane</keyword>
<dbReference type="EMBL" id="FOOU01000018">
    <property type="protein sequence ID" value="SFG91251.1"/>
    <property type="molecule type" value="Genomic_DNA"/>
</dbReference>
<evidence type="ECO:0000256" key="5">
    <source>
        <dbReference type="ARBA" id="ARBA00023136"/>
    </source>
</evidence>
<evidence type="ECO:0000256" key="4">
    <source>
        <dbReference type="ARBA" id="ARBA00022989"/>
    </source>
</evidence>
<dbReference type="OrthoDB" id="457670at2"/>
<feature type="transmembrane region" description="Helical" evidence="6">
    <location>
        <begin position="6"/>
        <end position="35"/>
    </location>
</feature>